<organism evidence="1 2">
    <name type="scientific">Fulvivirga sedimenti</name>
    <dbReference type="NCBI Taxonomy" id="2879465"/>
    <lineage>
        <taxon>Bacteria</taxon>
        <taxon>Pseudomonadati</taxon>
        <taxon>Bacteroidota</taxon>
        <taxon>Cytophagia</taxon>
        <taxon>Cytophagales</taxon>
        <taxon>Fulvivirgaceae</taxon>
        <taxon>Fulvivirga</taxon>
    </lineage>
</organism>
<dbReference type="Gene3D" id="2.40.70.10">
    <property type="entry name" value="Acid Proteases"/>
    <property type="match status" value="2"/>
</dbReference>
<dbReference type="GO" id="GO:0006508">
    <property type="term" value="P:proteolysis"/>
    <property type="evidence" value="ECO:0007669"/>
    <property type="project" value="UniProtKB-KW"/>
</dbReference>
<dbReference type="AlphaFoldDB" id="A0A9X1HQ79"/>
<dbReference type="RefSeq" id="WP_225697419.1">
    <property type="nucleotide sequence ID" value="NZ_JAIXNE010000001.1"/>
</dbReference>
<keyword evidence="1" id="KW-0378">Hydrolase</keyword>
<dbReference type="InterPro" id="IPR034122">
    <property type="entry name" value="Retropepsin-like_bacterial"/>
</dbReference>
<dbReference type="CDD" id="cd05483">
    <property type="entry name" value="retropepsin_like_bacteria"/>
    <property type="match status" value="1"/>
</dbReference>
<comment type="caution">
    <text evidence="1">The sequence shown here is derived from an EMBL/GenBank/DDBJ whole genome shotgun (WGS) entry which is preliminary data.</text>
</comment>
<proteinExistence type="predicted"/>
<keyword evidence="1" id="KW-0645">Protease</keyword>
<dbReference type="Pfam" id="PF13650">
    <property type="entry name" value="Asp_protease_2"/>
    <property type="match status" value="1"/>
</dbReference>
<dbReference type="EMBL" id="JAIXNE010000001">
    <property type="protein sequence ID" value="MCA6074324.1"/>
    <property type="molecule type" value="Genomic_DNA"/>
</dbReference>
<keyword evidence="2" id="KW-1185">Reference proteome</keyword>
<name>A0A9X1HQ79_9BACT</name>
<dbReference type="Proteomes" id="UP001139409">
    <property type="component" value="Unassembled WGS sequence"/>
</dbReference>
<accession>A0A9X1HQ79</accession>
<dbReference type="GO" id="GO:0008233">
    <property type="term" value="F:peptidase activity"/>
    <property type="evidence" value="ECO:0007669"/>
    <property type="project" value="UniProtKB-KW"/>
</dbReference>
<dbReference type="SUPFAM" id="SSF50630">
    <property type="entry name" value="Acid proteases"/>
    <property type="match status" value="1"/>
</dbReference>
<gene>
    <name evidence="1" type="ORF">LDX50_05565</name>
</gene>
<evidence type="ECO:0000313" key="2">
    <source>
        <dbReference type="Proteomes" id="UP001139409"/>
    </source>
</evidence>
<sequence>MRTTLILLITCSFVQVCAQSAVEKTPISLVDNFIFISVSVNEHEKPLNFLFDTGAGITVIHSKMAEQLKLEVTTESKIATSGKTLLSKESEGNTLKIGGSLLLDSVSLIFMDLSHISDYIKVEVDGVIGYDLLKNVITETNLDALEMRFYDREEFNPASTHEKLVWLESNLFGLPVDVTPKKGTDEILLVLQIDSGADNFLTFHNKTIREHGLMDSDRRYKSRQGFGADSTITSNLKSRVYGVTFAERTWKNVTVTLEVDPINHRTNSLADGLIGQRILNDFNITYDLKEGNVFFEKRK</sequence>
<reference evidence="1" key="1">
    <citation type="submission" date="2021-09" db="EMBL/GenBank/DDBJ databases">
        <title>Fulvivirga sp. isolated from coastal sediment.</title>
        <authorList>
            <person name="Yu H."/>
        </authorList>
    </citation>
    <scope>NUCLEOTIDE SEQUENCE</scope>
    <source>
        <strain evidence="1">1062</strain>
    </source>
</reference>
<protein>
    <submittedName>
        <fullName evidence="1">Retroviral-like aspartic protease family protein</fullName>
    </submittedName>
</protein>
<dbReference type="InterPro" id="IPR021109">
    <property type="entry name" value="Peptidase_aspartic_dom_sf"/>
</dbReference>
<evidence type="ECO:0000313" key="1">
    <source>
        <dbReference type="EMBL" id="MCA6074324.1"/>
    </source>
</evidence>